<dbReference type="InterPro" id="IPR005467">
    <property type="entry name" value="His_kinase_dom"/>
</dbReference>
<dbReference type="InterPro" id="IPR036097">
    <property type="entry name" value="HisK_dim/P_sf"/>
</dbReference>
<dbReference type="Gene3D" id="3.40.50.2300">
    <property type="match status" value="1"/>
</dbReference>
<organism evidence="6 7">
    <name type="scientific">Aspergillus mulundensis</name>
    <dbReference type="NCBI Taxonomy" id="1810919"/>
    <lineage>
        <taxon>Eukaryota</taxon>
        <taxon>Fungi</taxon>
        <taxon>Dikarya</taxon>
        <taxon>Ascomycota</taxon>
        <taxon>Pezizomycotina</taxon>
        <taxon>Eurotiomycetes</taxon>
        <taxon>Eurotiomycetidae</taxon>
        <taxon>Eurotiales</taxon>
        <taxon>Aspergillaceae</taxon>
        <taxon>Aspergillus</taxon>
        <taxon>Aspergillus subgen. Nidulantes</taxon>
    </lineage>
</organism>
<evidence type="ECO:0000259" key="4">
    <source>
        <dbReference type="PROSITE" id="PS50109"/>
    </source>
</evidence>
<dbReference type="Pfam" id="PF00512">
    <property type="entry name" value="HisKA"/>
    <property type="match status" value="1"/>
</dbReference>
<dbReference type="InterPro" id="IPR003661">
    <property type="entry name" value="HisK_dim/P_dom"/>
</dbReference>
<name>A0A3D8SL10_9EURO</name>
<comment type="caution">
    <text evidence="6">The sequence shown here is derived from an EMBL/GenBank/DDBJ whole genome shotgun (WGS) entry which is preliminary data.</text>
</comment>
<dbReference type="InterPro" id="IPR036890">
    <property type="entry name" value="HATPase_C_sf"/>
</dbReference>
<dbReference type="InterPro" id="IPR001789">
    <property type="entry name" value="Sig_transdc_resp-reg_receiver"/>
</dbReference>
<dbReference type="SMART" id="SM00388">
    <property type="entry name" value="HisKA"/>
    <property type="match status" value="1"/>
</dbReference>
<evidence type="ECO:0000256" key="2">
    <source>
        <dbReference type="PROSITE-ProRule" id="PRU00169"/>
    </source>
</evidence>
<dbReference type="Gene3D" id="1.10.287.130">
    <property type="match status" value="1"/>
</dbReference>
<feature type="modified residue" description="4-aspartylphosphate" evidence="2">
    <location>
        <position position="858"/>
    </location>
</feature>
<dbReference type="SMART" id="SM00448">
    <property type="entry name" value="REC"/>
    <property type="match status" value="1"/>
</dbReference>
<evidence type="ECO:0000259" key="5">
    <source>
        <dbReference type="PROSITE" id="PS50110"/>
    </source>
</evidence>
<reference evidence="6 7" key="1">
    <citation type="journal article" date="2018" name="IMA Fungus">
        <title>IMA Genome-F 9: Draft genome sequence of Annulohypoxylon stygium, Aspergillus mulundensis, Berkeleyomyces basicola (syn. Thielaviopsis basicola), Ceratocystis smalleyi, two Cercospora beticola strains, Coleophoma cylindrospora, Fusarium fracticaudum, Phialophora cf. hyalina, and Morchella septimelata.</title>
        <authorList>
            <person name="Wingfield B.D."/>
            <person name="Bills G.F."/>
            <person name="Dong Y."/>
            <person name="Huang W."/>
            <person name="Nel W.J."/>
            <person name="Swalarsk-Parry B.S."/>
            <person name="Vaghefi N."/>
            <person name="Wilken P.M."/>
            <person name="An Z."/>
            <person name="de Beer Z.W."/>
            <person name="De Vos L."/>
            <person name="Chen L."/>
            <person name="Duong T.A."/>
            <person name="Gao Y."/>
            <person name="Hammerbacher A."/>
            <person name="Kikkert J.R."/>
            <person name="Li Y."/>
            <person name="Li H."/>
            <person name="Li K."/>
            <person name="Li Q."/>
            <person name="Liu X."/>
            <person name="Ma X."/>
            <person name="Naidoo K."/>
            <person name="Pethybridge S.J."/>
            <person name="Sun J."/>
            <person name="Steenkamp E.T."/>
            <person name="van der Nest M.A."/>
            <person name="van Wyk S."/>
            <person name="Wingfield M.J."/>
            <person name="Xiong C."/>
            <person name="Yue Q."/>
            <person name="Zhang X."/>
        </authorList>
    </citation>
    <scope>NUCLEOTIDE SEQUENCE [LARGE SCALE GENOMIC DNA]</scope>
    <source>
        <strain evidence="6 7">DSM 5745</strain>
    </source>
</reference>
<dbReference type="GO" id="GO:0000155">
    <property type="term" value="F:phosphorelay sensor kinase activity"/>
    <property type="evidence" value="ECO:0007669"/>
    <property type="project" value="InterPro"/>
</dbReference>
<evidence type="ECO:0000256" key="1">
    <source>
        <dbReference type="ARBA" id="ARBA00022553"/>
    </source>
</evidence>
<evidence type="ECO:0000313" key="6">
    <source>
        <dbReference type="EMBL" id="RDW86966.1"/>
    </source>
</evidence>
<dbReference type="Pfam" id="PF00072">
    <property type="entry name" value="Response_reg"/>
    <property type="match status" value="1"/>
</dbReference>
<dbReference type="SUPFAM" id="SSF47384">
    <property type="entry name" value="Homodimeric domain of signal transducing histidine kinase"/>
    <property type="match status" value="1"/>
</dbReference>
<dbReference type="RefSeq" id="XP_026606490.1">
    <property type="nucleotide sequence ID" value="XM_026745624.1"/>
</dbReference>
<dbReference type="SUPFAM" id="SSF52172">
    <property type="entry name" value="CheY-like"/>
    <property type="match status" value="1"/>
</dbReference>
<dbReference type="SMART" id="SM00387">
    <property type="entry name" value="HATPase_c"/>
    <property type="match status" value="1"/>
</dbReference>
<sequence>MPPNRRLKGLAPPEFESIEVTDDGCTAQDGIRAKRQLDALLKFTKGRKHRRTTDWGLDMAVNAVTSGPSDGLDLGQLSISDTHQPTTPPSRKSSARSETTGHPSSRREGLVSAGADFQDRTERIESTNHFVRVPDVPSISDEARSVYSRACSLLLEGTDSDGVLFLEPPRSQSMSSSRRSSCTSTGKLSSVESAASRHRSSSTSVQGDCLESPCGLLVSAFSEERHAEDYDEFLSSIDQDLVRDLFTFCPDGALLNPTSSGCTGIDQTLADRLSQGLSEAKSTIFVPLWDVDKSRWASGLVIWTYRNLFLEGDFDYVRTFVDSIVSDLLQVNRALTERSKYDLVSSISHELRTPLHGMLANSDLLDSSTLDHAQHEMVKTIKTCGNTLLDTMNHLLDFAKINNLANSHNISPHSAAQIDGLNSTFDLATMLQDVVHSLHAGHCSQIDSTEIDLPYPAASQGGQPYSAPDENEPTTMENLSLVVRIEGDQSWKIHSLPGPWRRIIMNIVGNALKFTSSGVVEVSLVDTSRNTKPKYAHIKVTDTGCGIPRSYLQNSIFTPFSQVQVLTAGVGLGLSITHKLVTYLGGQIDVSSELGVGTEVNIRIPVNVVDEEMTTDNSPANHDASFSAKKVCLVGFNSLVHTSHDNYRLLDQETKRKLAIRDTLSALSHQLRWKLSFADDLDGGPSGDIAVVEQSMLEKLATTGPIKTRFQSIIVLRSYGTPDSGYIKFQSAVNVAYVSQPFGPRNITEAMQKVASVRTGTYPSLTLRSRAAAEMDENQTSFNSPPAVRNSVSEFPRQQSSLQSDLRVLIVDDNDVNLKVLSTFMSKIGYSYDTAPNGLVAVEKYKQSRLRFDYVFMDISMPIMDGITASRTIRAYEDENLWERCTIMAVTGVASSDMQQQAFDAGMDDYLVKPLSLRDLKRILGVL</sequence>
<dbReference type="Gene3D" id="3.30.565.10">
    <property type="entry name" value="Histidine kinase-like ATPase, C-terminal domain"/>
    <property type="match status" value="1"/>
</dbReference>
<keyword evidence="7" id="KW-1185">Reference proteome</keyword>
<dbReference type="CDD" id="cd17546">
    <property type="entry name" value="REC_hyHK_CKI1_RcsC-like"/>
    <property type="match status" value="1"/>
</dbReference>
<gene>
    <name evidence="6" type="ORF">DSM5745_03608</name>
</gene>
<dbReference type="Proteomes" id="UP000256690">
    <property type="component" value="Unassembled WGS sequence"/>
</dbReference>
<feature type="region of interest" description="Disordered" evidence="3">
    <location>
        <begin position="166"/>
        <end position="208"/>
    </location>
</feature>
<feature type="domain" description="Histidine kinase" evidence="4">
    <location>
        <begin position="346"/>
        <end position="608"/>
    </location>
</feature>
<dbReference type="InterPro" id="IPR004358">
    <property type="entry name" value="Sig_transdc_His_kin-like_C"/>
</dbReference>
<evidence type="ECO:0000256" key="3">
    <source>
        <dbReference type="SAM" id="MobiDB-lite"/>
    </source>
</evidence>
<dbReference type="OrthoDB" id="303614at2759"/>
<keyword evidence="1 2" id="KW-0597">Phosphoprotein</keyword>
<dbReference type="InterPro" id="IPR011006">
    <property type="entry name" value="CheY-like_superfamily"/>
</dbReference>
<dbReference type="EMBL" id="PVWQ01000003">
    <property type="protein sequence ID" value="RDW86966.1"/>
    <property type="molecule type" value="Genomic_DNA"/>
</dbReference>
<dbReference type="STRING" id="1810919.A0A3D8SL10"/>
<dbReference type="PRINTS" id="PR00344">
    <property type="entry name" value="BCTRLSENSOR"/>
</dbReference>
<proteinExistence type="predicted"/>
<dbReference type="CDD" id="cd00082">
    <property type="entry name" value="HisKA"/>
    <property type="match status" value="1"/>
</dbReference>
<dbReference type="PANTHER" id="PTHR43719:SF11">
    <property type="entry name" value="HISTIDINE KINASE_RESPONSE REGULATOR, PUTATIVE-RELATED"/>
    <property type="match status" value="1"/>
</dbReference>
<feature type="compositionally biased region" description="Low complexity" evidence="3">
    <location>
        <begin position="170"/>
        <end position="194"/>
    </location>
</feature>
<dbReference type="InterPro" id="IPR003594">
    <property type="entry name" value="HATPase_dom"/>
</dbReference>
<evidence type="ECO:0000313" key="7">
    <source>
        <dbReference type="Proteomes" id="UP000256690"/>
    </source>
</evidence>
<feature type="domain" description="Response regulatory" evidence="5">
    <location>
        <begin position="807"/>
        <end position="927"/>
    </location>
</feature>
<dbReference type="PROSITE" id="PS50109">
    <property type="entry name" value="HIS_KIN"/>
    <property type="match status" value="1"/>
</dbReference>
<accession>A0A3D8SL10</accession>
<dbReference type="GeneID" id="38113978"/>
<dbReference type="SUPFAM" id="SSF55874">
    <property type="entry name" value="ATPase domain of HSP90 chaperone/DNA topoisomerase II/histidine kinase"/>
    <property type="match status" value="1"/>
</dbReference>
<dbReference type="PROSITE" id="PS50110">
    <property type="entry name" value="RESPONSE_REGULATORY"/>
    <property type="match status" value="1"/>
</dbReference>
<dbReference type="Pfam" id="PF02518">
    <property type="entry name" value="HATPase_c"/>
    <property type="match status" value="1"/>
</dbReference>
<dbReference type="PANTHER" id="PTHR43719">
    <property type="entry name" value="TWO-COMPONENT HISTIDINE KINASE"/>
    <property type="match status" value="1"/>
</dbReference>
<protein>
    <submittedName>
        <fullName evidence="6">Uncharacterized protein</fullName>
    </submittedName>
</protein>
<dbReference type="InterPro" id="IPR050956">
    <property type="entry name" value="2C_system_His_kinase"/>
</dbReference>
<feature type="compositionally biased region" description="Polar residues" evidence="3">
    <location>
        <begin position="77"/>
        <end position="103"/>
    </location>
</feature>
<dbReference type="AlphaFoldDB" id="A0A3D8SL10"/>
<dbReference type="FunFam" id="1.10.287.130:FF:000023">
    <property type="entry name" value="Sensor histidine kinase/response regulator, putative"/>
    <property type="match status" value="1"/>
</dbReference>
<feature type="region of interest" description="Disordered" evidence="3">
    <location>
        <begin position="68"/>
        <end position="118"/>
    </location>
</feature>